<feature type="transmembrane region" description="Helical" evidence="7">
    <location>
        <begin position="291"/>
        <end position="314"/>
    </location>
</feature>
<proteinExistence type="inferred from homology"/>
<evidence type="ECO:0000256" key="7">
    <source>
        <dbReference type="SAM" id="Phobius"/>
    </source>
</evidence>
<evidence type="ECO:0000256" key="2">
    <source>
        <dbReference type="ARBA" id="ARBA00006386"/>
    </source>
</evidence>
<dbReference type="Proteomes" id="UP001161405">
    <property type="component" value="Unassembled WGS sequence"/>
</dbReference>
<evidence type="ECO:0000256" key="5">
    <source>
        <dbReference type="ARBA" id="ARBA00022989"/>
    </source>
</evidence>
<evidence type="ECO:0000313" key="8">
    <source>
        <dbReference type="EMBL" id="GLQ16176.1"/>
    </source>
</evidence>
<keyword evidence="4 7" id="KW-0812">Transmembrane</keyword>
<dbReference type="PANTHER" id="PTHR34184">
    <property type="entry name" value="UPF0718 PROTEIN YCGR"/>
    <property type="match status" value="1"/>
</dbReference>
<reference evidence="8" key="1">
    <citation type="journal article" date="2014" name="Int. J. Syst. Evol. Microbiol.">
        <title>Complete genome of a new Firmicutes species belonging to the dominant human colonic microbiota ('Ruminococcus bicirculans') reveals two chromosomes and a selective capacity to utilize plant glucans.</title>
        <authorList>
            <consortium name="NISC Comparative Sequencing Program"/>
            <person name="Wegmann U."/>
            <person name="Louis P."/>
            <person name="Goesmann A."/>
            <person name="Henrissat B."/>
            <person name="Duncan S.H."/>
            <person name="Flint H.J."/>
        </authorList>
    </citation>
    <scope>NUCLEOTIDE SEQUENCE</scope>
    <source>
        <strain evidence="8">NBRC 107169</strain>
    </source>
</reference>
<evidence type="ECO:0000256" key="4">
    <source>
        <dbReference type="ARBA" id="ARBA00022692"/>
    </source>
</evidence>
<dbReference type="EMBL" id="BSNI01000001">
    <property type="protein sequence ID" value="GLQ16176.1"/>
    <property type="molecule type" value="Genomic_DNA"/>
</dbReference>
<reference evidence="8" key="2">
    <citation type="submission" date="2023-01" db="EMBL/GenBank/DDBJ databases">
        <title>Draft genome sequence of Maritalea porphyrae strain NBRC 107169.</title>
        <authorList>
            <person name="Sun Q."/>
            <person name="Mori K."/>
        </authorList>
    </citation>
    <scope>NUCLEOTIDE SEQUENCE</scope>
    <source>
        <strain evidence="8">NBRC 107169</strain>
    </source>
</reference>
<feature type="transmembrane region" description="Helical" evidence="7">
    <location>
        <begin position="23"/>
        <end position="46"/>
    </location>
</feature>
<feature type="transmembrane region" description="Helical" evidence="7">
    <location>
        <begin position="91"/>
        <end position="118"/>
    </location>
</feature>
<comment type="similarity">
    <text evidence="2">Belongs to the UPF0718 family.</text>
</comment>
<keyword evidence="9" id="KW-1185">Reference proteome</keyword>
<evidence type="ECO:0000256" key="6">
    <source>
        <dbReference type="ARBA" id="ARBA00023136"/>
    </source>
</evidence>
<dbReference type="InterPro" id="IPR005524">
    <property type="entry name" value="DUF318"/>
</dbReference>
<dbReference type="PANTHER" id="PTHR34184:SF4">
    <property type="entry name" value="UPF0718 PROTEIN YCGR"/>
    <property type="match status" value="1"/>
</dbReference>
<dbReference type="RefSeq" id="WP_284361606.1">
    <property type="nucleotide sequence ID" value="NZ_BSNI01000001.1"/>
</dbReference>
<feature type="transmembrane region" description="Helical" evidence="7">
    <location>
        <begin position="52"/>
        <end position="70"/>
    </location>
</feature>
<gene>
    <name evidence="8" type="ORF">GCM10007879_04250</name>
</gene>
<evidence type="ECO:0008006" key="10">
    <source>
        <dbReference type="Google" id="ProtNLM"/>
    </source>
</evidence>
<comment type="subcellular location">
    <subcellularLocation>
        <location evidence="1">Cell membrane</location>
        <topology evidence="1">Multi-pass membrane protein</topology>
    </subcellularLocation>
</comment>
<dbReference type="Pfam" id="PF03773">
    <property type="entry name" value="ArsP_1"/>
    <property type="match status" value="1"/>
</dbReference>
<feature type="transmembrane region" description="Helical" evidence="7">
    <location>
        <begin position="223"/>
        <end position="246"/>
    </location>
</feature>
<keyword evidence="6 7" id="KW-0472">Membrane</keyword>
<keyword evidence="5 7" id="KW-1133">Transmembrane helix</keyword>
<evidence type="ECO:0000256" key="3">
    <source>
        <dbReference type="ARBA" id="ARBA00022475"/>
    </source>
</evidence>
<name>A0ABQ5UPA6_9HYPH</name>
<protein>
    <recommendedName>
        <fullName evidence="10">Permease</fullName>
    </recommendedName>
</protein>
<feature type="transmembrane region" description="Helical" evidence="7">
    <location>
        <begin position="124"/>
        <end position="144"/>
    </location>
</feature>
<organism evidence="8 9">
    <name type="scientific">Maritalea porphyrae</name>
    <dbReference type="NCBI Taxonomy" id="880732"/>
    <lineage>
        <taxon>Bacteria</taxon>
        <taxon>Pseudomonadati</taxon>
        <taxon>Pseudomonadota</taxon>
        <taxon>Alphaproteobacteria</taxon>
        <taxon>Hyphomicrobiales</taxon>
        <taxon>Devosiaceae</taxon>
        <taxon>Maritalea</taxon>
    </lineage>
</organism>
<keyword evidence="3" id="KW-1003">Cell membrane</keyword>
<feature type="transmembrane region" description="Helical" evidence="7">
    <location>
        <begin position="156"/>
        <end position="174"/>
    </location>
</feature>
<feature type="transmembrane region" description="Helical" evidence="7">
    <location>
        <begin position="321"/>
        <end position="343"/>
    </location>
</feature>
<dbReference type="InterPro" id="IPR052923">
    <property type="entry name" value="UPF0718"/>
</dbReference>
<feature type="transmembrane region" description="Helical" evidence="7">
    <location>
        <begin position="258"/>
        <end position="279"/>
    </location>
</feature>
<evidence type="ECO:0000256" key="1">
    <source>
        <dbReference type="ARBA" id="ARBA00004651"/>
    </source>
</evidence>
<comment type="caution">
    <text evidence="8">The sequence shown here is derived from an EMBL/GenBank/DDBJ whole genome shotgun (WGS) entry which is preliminary data.</text>
</comment>
<sequence length="348" mass="36601">MSDITQGQSLRPKIKLSKIIKSVPFAIAIMLLGVAVLDVAQLLAVIQFAVRAFLGTLPFILFAVLMIGYLKATGSESMIGKAFEGRETQAIFLAALIGGIAPFCSCEVIPFIAGLLAVGAPLSAVMAFWLASPLIDPPTFIITVSELGLPFALSRAAFAVALGLLGGFVVKMIGKRGAVGDPLREDYKASTCGANKFKGKPKWAFWSEADRVSVFRKESVNNLIFLGQWLALAYVIEALFVTYVPAELVANVLGGEGILTIGLAALVGAPAYLNGYAAIPLIDGLLDQGMSLGAAMAFMIAGPVTSIPAMMAVVSLVKRQVFAIYLVMAIVGAVLFGLIFQYANGFVG</sequence>
<accession>A0ABQ5UPA6</accession>
<evidence type="ECO:0000313" key="9">
    <source>
        <dbReference type="Proteomes" id="UP001161405"/>
    </source>
</evidence>